<dbReference type="SUPFAM" id="SSF51261">
    <property type="entry name" value="Duplicated hybrid motif"/>
    <property type="match status" value="1"/>
</dbReference>
<dbReference type="RefSeq" id="WP_132418785.1">
    <property type="nucleotide sequence ID" value="NZ_SKFG01000014.1"/>
</dbReference>
<dbReference type="InterPro" id="IPR011055">
    <property type="entry name" value="Dup_hybrid_motif"/>
</dbReference>
<dbReference type="OrthoDB" id="9805799at2"/>
<evidence type="ECO:0000259" key="1">
    <source>
        <dbReference type="Pfam" id="PF01551"/>
    </source>
</evidence>
<dbReference type="Proteomes" id="UP000295418">
    <property type="component" value="Unassembled WGS sequence"/>
</dbReference>
<organism evidence="2 3">
    <name type="scientific">Paenibacillus albiflavus</name>
    <dbReference type="NCBI Taxonomy" id="2545760"/>
    <lineage>
        <taxon>Bacteria</taxon>
        <taxon>Bacillati</taxon>
        <taxon>Bacillota</taxon>
        <taxon>Bacilli</taxon>
        <taxon>Bacillales</taxon>
        <taxon>Paenibacillaceae</taxon>
        <taxon>Paenibacillus</taxon>
    </lineage>
</organism>
<dbReference type="InterPro" id="IPR050570">
    <property type="entry name" value="Cell_wall_metabolism_enzyme"/>
</dbReference>
<dbReference type="PANTHER" id="PTHR21666:SF270">
    <property type="entry name" value="MUREIN HYDROLASE ACTIVATOR ENVC"/>
    <property type="match status" value="1"/>
</dbReference>
<dbReference type="GO" id="GO:0004222">
    <property type="term" value="F:metalloendopeptidase activity"/>
    <property type="evidence" value="ECO:0007669"/>
    <property type="project" value="TreeGrafter"/>
</dbReference>
<dbReference type="InterPro" id="IPR016047">
    <property type="entry name" value="M23ase_b-sheet_dom"/>
</dbReference>
<comment type="caution">
    <text evidence="2">The sequence shown here is derived from an EMBL/GenBank/DDBJ whole genome shotgun (WGS) entry which is preliminary data.</text>
</comment>
<dbReference type="CDD" id="cd12797">
    <property type="entry name" value="M23_peptidase"/>
    <property type="match status" value="1"/>
</dbReference>
<keyword evidence="3" id="KW-1185">Reference proteome</keyword>
<dbReference type="EMBL" id="SKFG01000014">
    <property type="protein sequence ID" value="TCZ76059.1"/>
    <property type="molecule type" value="Genomic_DNA"/>
</dbReference>
<dbReference type="PANTHER" id="PTHR21666">
    <property type="entry name" value="PEPTIDASE-RELATED"/>
    <property type="match status" value="1"/>
</dbReference>
<evidence type="ECO:0000313" key="2">
    <source>
        <dbReference type="EMBL" id="TCZ76059.1"/>
    </source>
</evidence>
<dbReference type="AlphaFoldDB" id="A0A4R4E920"/>
<proteinExistence type="predicted"/>
<name>A0A4R4E920_9BACL</name>
<protein>
    <submittedName>
        <fullName evidence="2">M23 family metallopeptidase</fullName>
    </submittedName>
</protein>
<evidence type="ECO:0000313" key="3">
    <source>
        <dbReference type="Proteomes" id="UP000295418"/>
    </source>
</evidence>
<gene>
    <name evidence="2" type="ORF">E0485_14530</name>
</gene>
<dbReference type="Gene3D" id="2.70.70.10">
    <property type="entry name" value="Glucose Permease (Domain IIA)"/>
    <property type="match status" value="1"/>
</dbReference>
<accession>A0A4R4E920</accession>
<dbReference type="Pfam" id="PF01551">
    <property type="entry name" value="Peptidase_M23"/>
    <property type="match status" value="1"/>
</dbReference>
<feature type="domain" description="M23ase beta-sheet core" evidence="1">
    <location>
        <begin position="27"/>
        <end position="122"/>
    </location>
</feature>
<reference evidence="2 3" key="1">
    <citation type="submission" date="2019-03" db="EMBL/GenBank/DDBJ databases">
        <authorList>
            <person name="Kim M.K.M."/>
        </authorList>
    </citation>
    <scope>NUCLEOTIDE SEQUENCE [LARGE SCALE GENOMIC DNA]</scope>
    <source>
        <strain evidence="2 3">18JY21-1</strain>
    </source>
</reference>
<sequence>MNPFEGYRITSPYGNRPDPFGGGGIEFHKGIDLVKSHKAPILAFVAGEVIHAMVGLTGSGFGNYGIVVAIKDKRNCLHVYAHLDSASVAVGQQVVAGQEIGKQGTTGQSTGSHLHYEVRQLYQPSYGFGTHTDPTKYLVDYITREETIMFEKLEARIATLEEQTKKVPAPAWFVKEFGSADLGGLINDPTGTEEFWRGLALTMRAAKAGKLA</sequence>